<evidence type="ECO:0000256" key="3">
    <source>
        <dbReference type="ARBA" id="ARBA00022475"/>
    </source>
</evidence>
<dbReference type="EMBL" id="JAHBCL010000015">
    <property type="protein sequence ID" value="MBS7526997.1"/>
    <property type="molecule type" value="Genomic_DNA"/>
</dbReference>
<dbReference type="RefSeq" id="WP_213236858.1">
    <property type="nucleotide sequence ID" value="NZ_JAHBCL010000015.1"/>
</dbReference>
<dbReference type="InterPro" id="IPR050189">
    <property type="entry name" value="MFS_Efflux_Transporters"/>
</dbReference>
<feature type="transmembrane region" description="Helical" evidence="7">
    <location>
        <begin position="285"/>
        <end position="303"/>
    </location>
</feature>
<evidence type="ECO:0000259" key="8">
    <source>
        <dbReference type="PROSITE" id="PS50850"/>
    </source>
</evidence>
<protein>
    <submittedName>
        <fullName evidence="9">MFS transporter</fullName>
    </submittedName>
</protein>
<feature type="transmembrane region" description="Helical" evidence="7">
    <location>
        <begin position="376"/>
        <end position="396"/>
    </location>
</feature>
<dbReference type="Proteomes" id="UP000746471">
    <property type="component" value="Unassembled WGS sequence"/>
</dbReference>
<feature type="transmembrane region" description="Helical" evidence="7">
    <location>
        <begin position="7"/>
        <end position="26"/>
    </location>
</feature>
<dbReference type="PANTHER" id="PTHR43124:SF3">
    <property type="entry name" value="CHLORAMPHENICOL EFFLUX PUMP RV0191"/>
    <property type="match status" value="1"/>
</dbReference>
<feature type="domain" description="Major facilitator superfamily (MFS) profile" evidence="8">
    <location>
        <begin position="7"/>
        <end position="404"/>
    </location>
</feature>
<feature type="transmembrane region" description="Helical" evidence="7">
    <location>
        <begin position="218"/>
        <end position="241"/>
    </location>
</feature>
<evidence type="ECO:0000313" key="9">
    <source>
        <dbReference type="EMBL" id="MBS7526997.1"/>
    </source>
</evidence>
<feature type="transmembrane region" description="Helical" evidence="7">
    <location>
        <begin position="161"/>
        <end position="182"/>
    </location>
</feature>
<keyword evidence="4 7" id="KW-0812">Transmembrane</keyword>
<gene>
    <name evidence="9" type="ORF">KHM83_09925</name>
</gene>
<keyword evidence="5 7" id="KW-1133">Transmembrane helix</keyword>
<dbReference type="Pfam" id="PF07690">
    <property type="entry name" value="MFS_1"/>
    <property type="match status" value="1"/>
</dbReference>
<keyword evidence="3" id="KW-1003">Cell membrane</keyword>
<feature type="transmembrane region" description="Helical" evidence="7">
    <location>
        <begin position="343"/>
        <end position="370"/>
    </location>
</feature>
<dbReference type="CDD" id="cd06174">
    <property type="entry name" value="MFS"/>
    <property type="match status" value="1"/>
</dbReference>
<feature type="transmembrane region" description="Helical" evidence="7">
    <location>
        <begin position="75"/>
        <end position="101"/>
    </location>
</feature>
<dbReference type="InterPro" id="IPR036259">
    <property type="entry name" value="MFS_trans_sf"/>
</dbReference>
<keyword evidence="10" id="KW-1185">Reference proteome</keyword>
<feature type="transmembrane region" description="Helical" evidence="7">
    <location>
        <begin position="309"/>
        <end position="331"/>
    </location>
</feature>
<keyword evidence="2" id="KW-0813">Transport</keyword>
<evidence type="ECO:0000313" key="10">
    <source>
        <dbReference type="Proteomes" id="UP000746471"/>
    </source>
</evidence>
<sequence length="413" mass="43943">MSKGKQIMVALILALFNFVVMIPYLGPAAMLSTIMGDLHVSVSMGGIVVSIYLIMCGLCMFVGSIICNRIGFRETFILGAALITLGLLASASAGSFGLYLLGRTISGVGYGLAQAALFPIASIWFKGSQFATMQTIITACSCLGVALAYIVFPMFGSWRTATWTFTVITLIYTIASFAWLQYPEGVGAQMKQMRADVKAGKVAKQKTEFGRVFQYKDFVLILIITIFSMISNTILLTYMVTYFTTEAGMSMTLATTVSSVLTLVQIVGAIAGGILCNTTGRRKPFIVASVAVYGIASIGLVAFGQSIVPVIACAVLSGAGYFLRMPILGMYMVEETEKPEPHFVAPISAIINGLPMLLTLPGSVIGGIMITQVGSGMTIIIMHVIALIMVIPALMLNEVGPKSKRASSKLVNA</sequence>
<evidence type="ECO:0000256" key="1">
    <source>
        <dbReference type="ARBA" id="ARBA00004651"/>
    </source>
</evidence>
<comment type="subcellular location">
    <subcellularLocation>
        <location evidence="1">Cell membrane</location>
        <topology evidence="1">Multi-pass membrane protein</topology>
    </subcellularLocation>
</comment>
<dbReference type="SUPFAM" id="SSF103473">
    <property type="entry name" value="MFS general substrate transporter"/>
    <property type="match status" value="1"/>
</dbReference>
<evidence type="ECO:0000256" key="5">
    <source>
        <dbReference type="ARBA" id="ARBA00022989"/>
    </source>
</evidence>
<name>A0ABS5PSF7_9FIRM</name>
<evidence type="ECO:0000256" key="7">
    <source>
        <dbReference type="SAM" id="Phobius"/>
    </source>
</evidence>
<reference evidence="9 10" key="1">
    <citation type="submission" date="2021-05" db="EMBL/GenBank/DDBJ databases">
        <title>Fusibacter ferrireducens sp. nov., an anaerobic, sulfur- and Fe-reducing bacterium isolated from the mangrove sediment.</title>
        <authorList>
            <person name="Qiu D."/>
        </authorList>
    </citation>
    <scope>NUCLEOTIDE SEQUENCE [LARGE SCALE GENOMIC DNA]</scope>
    <source>
        <strain evidence="9 10">DSM 12116</strain>
    </source>
</reference>
<accession>A0ABS5PSF7</accession>
<evidence type="ECO:0000256" key="6">
    <source>
        <dbReference type="ARBA" id="ARBA00023136"/>
    </source>
</evidence>
<evidence type="ECO:0000256" key="2">
    <source>
        <dbReference type="ARBA" id="ARBA00022448"/>
    </source>
</evidence>
<dbReference type="Gene3D" id="1.20.1250.20">
    <property type="entry name" value="MFS general substrate transporter like domains"/>
    <property type="match status" value="2"/>
</dbReference>
<dbReference type="PROSITE" id="PS50850">
    <property type="entry name" value="MFS"/>
    <property type="match status" value="1"/>
</dbReference>
<feature type="transmembrane region" description="Helical" evidence="7">
    <location>
        <begin position="137"/>
        <end position="155"/>
    </location>
</feature>
<evidence type="ECO:0000256" key="4">
    <source>
        <dbReference type="ARBA" id="ARBA00022692"/>
    </source>
</evidence>
<keyword evidence="6 7" id="KW-0472">Membrane</keyword>
<proteinExistence type="predicted"/>
<dbReference type="InterPro" id="IPR011701">
    <property type="entry name" value="MFS"/>
</dbReference>
<feature type="transmembrane region" description="Helical" evidence="7">
    <location>
        <begin position="253"/>
        <end position="276"/>
    </location>
</feature>
<dbReference type="InterPro" id="IPR020846">
    <property type="entry name" value="MFS_dom"/>
</dbReference>
<feature type="transmembrane region" description="Helical" evidence="7">
    <location>
        <begin position="38"/>
        <end position="63"/>
    </location>
</feature>
<comment type="caution">
    <text evidence="9">The sequence shown here is derived from an EMBL/GenBank/DDBJ whole genome shotgun (WGS) entry which is preliminary data.</text>
</comment>
<organism evidence="9 10">
    <name type="scientific">Fusibacter paucivorans</name>
    <dbReference type="NCBI Taxonomy" id="76009"/>
    <lineage>
        <taxon>Bacteria</taxon>
        <taxon>Bacillati</taxon>
        <taxon>Bacillota</taxon>
        <taxon>Clostridia</taxon>
        <taxon>Eubacteriales</taxon>
        <taxon>Eubacteriales Family XII. Incertae Sedis</taxon>
        <taxon>Fusibacter</taxon>
    </lineage>
</organism>
<dbReference type="PANTHER" id="PTHR43124">
    <property type="entry name" value="PURINE EFFLUX PUMP PBUE"/>
    <property type="match status" value="1"/>
</dbReference>